<feature type="region of interest" description="Disordered" evidence="1">
    <location>
        <begin position="1"/>
        <end position="32"/>
    </location>
</feature>
<dbReference type="EMBL" id="MU857006">
    <property type="protein sequence ID" value="KAK4151657.1"/>
    <property type="molecule type" value="Genomic_DNA"/>
</dbReference>
<name>A0AAN6ZUR5_9PEZI</name>
<comment type="caution">
    <text evidence="2">The sequence shown here is derived from an EMBL/GenBank/DDBJ whole genome shotgun (WGS) entry which is preliminary data.</text>
</comment>
<evidence type="ECO:0000313" key="3">
    <source>
        <dbReference type="Proteomes" id="UP001302745"/>
    </source>
</evidence>
<reference evidence="2" key="2">
    <citation type="submission" date="2023-05" db="EMBL/GenBank/DDBJ databases">
        <authorList>
            <consortium name="Lawrence Berkeley National Laboratory"/>
            <person name="Steindorff A."/>
            <person name="Hensen N."/>
            <person name="Bonometti L."/>
            <person name="Westerberg I."/>
            <person name="Brannstrom I.O."/>
            <person name="Guillou S."/>
            <person name="Cros-Aarteil S."/>
            <person name="Calhoun S."/>
            <person name="Haridas S."/>
            <person name="Kuo A."/>
            <person name="Mondo S."/>
            <person name="Pangilinan J."/>
            <person name="Riley R."/>
            <person name="Labutti K."/>
            <person name="Andreopoulos B."/>
            <person name="Lipzen A."/>
            <person name="Chen C."/>
            <person name="Yanf M."/>
            <person name="Daum C."/>
            <person name="Ng V."/>
            <person name="Clum A."/>
            <person name="Ohm R."/>
            <person name="Martin F."/>
            <person name="Silar P."/>
            <person name="Natvig D."/>
            <person name="Lalanne C."/>
            <person name="Gautier V."/>
            <person name="Ament-Velasquez S.L."/>
            <person name="Kruys A."/>
            <person name="Hutchinson M.I."/>
            <person name="Powell A.J."/>
            <person name="Barry K."/>
            <person name="Miller A.N."/>
            <person name="Grigoriev I.V."/>
            <person name="Debuchy R."/>
            <person name="Gladieux P."/>
            <person name="Thoren M.H."/>
            <person name="Johannesson H."/>
        </authorList>
    </citation>
    <scope>NUCLEOTIDE SEQUENCE</scope>
    <source>
        <strain evidence="2">CBS 538.74</strain>
    </source>
</reference>
<evidence type="ECO:0000256" key="1">
    <source>
        <dbReference type="SAM" id="MobiDB-lite"/>
    </source>
</evidence>
<feature type="region of interest" description="Disordered" evidence="1">
    <location>
        <begin position="730"/>
        <end position="749"/>
    </location>
</feature>
<organism evidence="2 3">
    <name type="scientific">Chaetomidium leptoderma</name>
    <dbReference type="NCBI Taxonomy" id="669021"/>
    <lineage>
        <taxon>Eukaryota</taxon>
        <taxon>Fungi</taxon>
        <taxon>Dikarya</taxon>
        <taxon>Ascomycota</taxon>
        <taxon>Pezizomycotina</taxon>
        <taxon>Sordariomycetes</taxon>
        <taxon>Sordariomycetidae</taxon>
        <taxon>Sordariales</taxon>
        <taxon>Chaetomiaceae</taxon>
        <taxon>Chaetomidium</taxon>
    </lineage>
</organism>
<sequence length="811" mass="90668">MDAATSNTEIPPTADISSDEEDGEEYDDDPDTTLDSIVKSKTINFSICANYTNWKPREAFHELIQNWRDAIIESFDLAEQDFCVIRGEKTSGLSTEIVYQVARFGADDSKECLGYIRYKGHNGEGTVEITNRSATLQPWHLDIGGTSKAGVVSQAGAHGEGLKLALLVLMRGPQDHAIKCRSGGFNWTFNFTTRGRLMARLDRMSPQSIHKAQDLAERMSKRTGTLIPFGAKPHGDVQFIIGDGGREARKGRNQSGKAVTRVTVKREDFDAWTKAALFLHEAQNGAIISTKEGDLLTDPRLHGNLYLKGLLLCESTPKLSASITNRPLKFGYNFASGTTNRERQSMASAREESKHILAIWSQVLAANPEMVSELSGMLNTANNGAGQLYADVFGAKAYINLETACRLKEYLFGEQFAGKWYYCGEDKKKNPRLDHIIQGLGYESVELTDTYWIILRGHSLVRTAEEEECWRFTTASPVTRNRGAESSFATSVYRLLRACLRACPQTNDMSIDFVQAGQLHLPLFYLKHGRMLLVHERWLSIGRAINELGLPKDWVEDNIIFHTVKRLFADALKQLPLGLFYDKSRTAEEQRDLEISLAEQRLLNYLRMRSLSVAAVSGCADLRVDWAVAPDFPKDLVVEIQCHKESWCPHLRESLLIAEDARRDKMAYSEPQDEGELSTCRTSLTEYSVGAHHERYLEEDEEYFFVLVAPADPASFAVVSGVTRTARRQSSPARAGYLTGNPTSSAPAGATASEGLFALGLRLQSLDIFEVDTDRWYEAESSENVRAVIGIIKGEKCLPQETRKRRRLDGE</sequence>
<protein>
    <submittedName>
        <fullName evidence="2">Uncharacterized protein</fullName>
    </submittedName>
</protein>
<accession>A0AAN6ZUR5</accession>
<feature type="compositionally biased region" description="Polar residues" evidence="1">
    <location>
        <begin position="1"/>
        <end position="10"/>
    </location>
</feature>
<dbReference type="Proteomes" id="UP001302745">
    <property type="component" value="Unassembled WGS sequence"/>
</dbReference>
<feature type="compositionally biased region" description="Acidic residues" evidence="1">
    <location>
        <begin position="17"/>
        <end position="32"/>
    </location>
</feature>
<gene>
    <name evidence="2" type="ORF">C8A00DRAFT_35699</name>
</gene>
<reference evidence="2" key="1">
    <citation type="journal article" date="2023" name="Mol. Phylogenet. Evol.">
        <title>Genome-scale phylogeny and comparative genomics of the fungal order Sordariales.</title>
        <authorList>
            <person name="Hensen N."/>
            <person name="Bonometti L."/>
            <person name="Westerberg I."/>
            <person name="Brannstrom I.O."/>
            <person name="Guillou S."/>
            <person name="Cros-Aarteil S."/>
            <person name="Calhoun S."/>
            <person name="Haridas S."/>
            <person name="Kuo A."/>
            <person name="Mondo S."/>
            <person name="Pangilinan J."/>
            <person name="Riley R."/>
            <person name="LaButti K."/>
            <person name="Andreopoulos B."/>
            <person name="Lipzen A."/>
            <person name="Chen C."/>
            <person name="Yan M."/>
            <person name="Daum C."/>
            <person name="Ng V."/>
            <person name="Clum A."/>
            <person name="Steindorff A."/>
            <person name="Ohm R.A."/>
            <person name="Martin F."/>
            <person name="Silar P."/>
            <person name="Natvig D.O."/>
            <person name="Lalanne C."/>
            <person name="Gautier V."/>
            <person name="Ament-Velasquez S.L."/>
            <person name="Kruys A."/>
            <person name="Hutchinson M.I."/>
            <person name="Powell A.J."/>
            <person name="Barry K."/>
            <person name="Miller A.N."/>
            <person name="Grigoriev I.V."/>
            <person name="Debuchy R."/>
            <person name="Gladieux P."/>
            <person name="Hiltunen Thoren M."/>
            <person name="Johannesson H."/>
        </authorList>
    </citation>
    <scope>NUCLEOTIDE SEQUENCE</scope>
    <source>
        <strain evidence="2">CBS 538.74</strain>
    </source>
</reference>
<dbReference type="AlphaFoldDB" id="A0AAN6ZUR5"/>
<keyword evidence="3" id="KW-1185">Reference proteome</keyword>
<evidence type="ECO:0000313" key="2">
    <source>
        <dbReference type="EMBL" id="KAK4151657.1"/>
    </source>
</evidence>
<proteinExistence type="predicted"/>